<feature type="domain" description="PPM-type phosphatase" evidence="2">
    <location>
        <begin position="1"/>
        <end position="264"/>
    </location>
</feature>
<dbReference type="AlphaFoldDB" id="A0A0M0J3F3"/>
<sequence>MPGTPKVNQDYGFVMYPVVPCGTDSTFRVGTLIAGIFDGHGKGGESISRIAALKVGRSLELSMADTPSKPLGVRIAQLRFEKAFEFAEACVKELLPADVYACAGTTGTAIVIHDDDDGVRRMAVGHVGDSRLIRGSVQPDGTEGWIVTARTRDHKPSDPEERARIEKAGGLAVARAIGDGEMKTVGVSAVPSTMCIPLREEDKVLVIASDGLWEHLSDEEVLAFCYRYRADASLAAKALVLEAARAWYEKGTYRDDITVCVFFLPFEGSPAVVGLPPPPPISSVLPEHYVQFGIEWPQRNTTRSSSSDDAEFPTPRAPTPRA</sequence>
<dbReference type="SMART" id="SM00332">
    <property type="entry name" value="PP2Cc"/>
    <property type="match status" value="1"/>
</dbReference>
<organism evidence="3 4">
    <name type="scientific">Chrysochromulina tobinii</name>
    <dbReference type="NCBI Taxonomy" id="1460289"/>
    <lineage>
        <taxon>Eukaryota</taxon>
        <taxon>Haptista</taxon>
        <taxon>Haptophyta</taxon>
        <taxon>Prymnesiophyceae</taxon>
        <taxon>Prymnesiales</taxon>
        <taxon>Chrysochromulinaceae</taxon>
        <taxon>Chrysochromulina</taxon>
    </lineage>
</organism>
<dbReference type="OrthoDB" id="10264738at2759"/>
<dbReference type="Pfam" id="PF00481">
    <property type="entry name" value="PP2C"/>
    <property type="match status" value="1"/>
</dbReference>
<proteinExistence type="predicted"/>
<dbReference type="InterPro" id="IPR001932">
    <property type="entry name" value="PPM-type_phosphatase-like_dom"/>
</dbReference>
<dbReference type="Proteomes" id="UP000037460">
    <property type="component" value="Unassembled WGS sequence"/>
</dbReference>
<dbReference type="InterPro" id="IPR015655">
    <property type="entry name" value="PP2C"/>
</dbReference>
<evidence type="ECO:0000259" key="2">
    <source>
        <dbReference type="PROSITE" id="PS51746"/>
    </source>
</evidence>
<comment type="caution">
    <text evidence="3">The sequence shown here is derived from an EMBL/GenBank/DDBJ whole genome shotgun (WGS) entry which is preliminary data.</text>
</comment>
<dbReference type="SUPFAM" id="SSF81606">
    <property type="entry name" value="PP2C-like"/>
    <property type="match status" value="1"/>
</dbReference>
<gene>
    <name evidence="3" type="ORF">Ctob_001428</name>
</gene>
<evidence type="ECO:0000256" key="1">
    <source>
        <dbReference type="SAM" id="MobiDB-lite"/>
    </source>
</evidence>
<keyword evidence="4" id="KW-1185">Reference proteome</keyword>
<name>A0A0M0J3F3_9EUKA</name>
<dbReference type="EMBL" id="JWZX01003390">
    <property type="protein sequence ID" value="KOO21086.1"/>
    <property type="molecule type" value="Genomic_DNA"/>
</dbReference>
<dbReference type="GO" id="GO:0004722">
    <property type="term" value="F:protein serine/threonine phosphatase activity"/>
    <property type="evidence" value="ECO:0007669"/>
    <property type="project" value="InterPro"/>
</dbReference>
<feature type="region of interest" description="Disordered" evidence="1">
    <location>
        <begin position="299"/>
        <end position="322"/>
    </location>
</feature>
<reference evidence="4" key="1">
    <citation type="journal article" date="2015" name="PLoS Genet.">
        <title>Genome Sequence and Transcriptome Analyses of Chrysochromulina tobin: Metabolic Tools for Enhanced Algal Fitness in the Prominent Order Prymnesiales (Haptophyceae).</title>
        <authorList>
            <person name="Hovde B.T."/>
            <person name="Deodato C.R."/>
            <person name="Hunsperger H.M."/>
            <person name="Ryken S.A."/>
            <person name="Yost W."/>
            <person name="Jha R.K."/>
            <person name="Patterson J."/>
            <person name="Monnat R.J. Jr."/>
            <person name="Barlow S.B."/>
            <person name="Starkenburg S.R."/>
            <person name="Cattolico R.A."/>
        </authorList>
    </citation>
    <scope>NUCLEOTIDE SEQUENCE</scope>
    <source>
        <strain evidence="4">CCMP291</strain>
    </source>
</reference>
<evidence type="ECO:0000313" key="4">
    <source>
        <dbReference type="Proteomes" id="UP000037460"/>
    </source>
</evidence>
<dbReference type="PROSITE" id="PS51746">
    <property type="entry name" value="PPM_2"/>
    <property type="match status" value="1"/>
</dbReference>
<dbReference type="InterPro" id="IPR036457">
    <property type="entry name" value="PPM-type-like_dom_sf"/>
</dbReference>
<accession>A0A0M0J3F3</accession>
<dbReference type="PANTHER" id="PTHR47992">
    <property type="entry name" value="PROTEIN PHOSPHATASE"/>
    <property type="match status" value="1"/>
</dbReference>
<protein>
    <submittedName>
        <fullName evidence="3">Protein phosphatase 2c</fullName>
    </submittedName>
</protein>
<evidence type="ECO:0000313" key="3">
    <source>
        <dbReference type="EMBL" id="KOO21086.1"/>
    </source>
</evidence>
<dbReference type="CDD" id="cd00143">
    <property type="entry name" value="PP2Cc"/>
    <property type="match status" value="1"/>
</dbReference>
<dbReference type="Gene3D" id="3.60.40.10">
    <property type="entry name" value="PPM-type phosphatase domain"/>
    <property type="match status" value="1"/>
</dbReference>